<sequence>METAQQASKNPRKKLLLGAAGVFAVAAVAYGAWWALVARHYEGTDDAYVQGNLVQITPQIASTVVAIQADDTDYVKSGDPLILLDKADAQVALDQAQAALAQTVRQVRTLYANNGALTANIAVRQADIERAKADLAKAQNDARRRQELASSGAVSGEELLHAETAVSNAKSALASAQAALVAAREQLATNTALTDGTSVEQHPNVLGAAAKVREAYINLSRTSLPAPVTGYVAKRSAQVGQRVAPGASLMTIVPLDQVWVDANFKEVQLGRMRIGQPVTLEADVYGSKVEYHGKIAGLGAGTGSAFALLPAQNATGNWIKVVQRVPVRIALDPKEIEAHPLRVGLSMNVSVDVSSTDGPALAEAARTAPAYSTTVMDHAREDADALVAATIAQNLGGRAAEARPAVAKTSPLHISTPVRADNGGAMAVARHGAGVM</sequence>
<dbReference type="Proteomes" id="UP000292445">
    <property type="component" value="Unassembled WGS sequence"/>
</dbReference>
<dbReference type="Gene3D" id="1.10.287.470">
    <property type="entry name" value="Helix hairpin bin"/>
    <property type="match status" value="2"/>
</dbReference>
<keyword evidence="6" id="KW-0812">Transmembrane</keyword>
<dbReference type="Gene3D" id="2.40.50.100">
    <property type="match status" value="1"/>
</dbReference>
<evidence type="ECO:0000313" key="11">
    <source>
        <dbReference type="EMBL" id="RZS81795.1"/>
    </source>
</evidence>
<evidence type="ECO:0000256" key="4">
    <source>
        <dbReference type="ARBA" id="ARBA00022475"/>
    </source>
</evidence>
<evidence type="ECO:0000256" key="3">
    <source>
        <dbReference type="ARBA" id="ARBA00022448"/>
    </source>
</evidence>
<evidence type="ECO:0000313" key="12">
    <source>
        <dbReference type="Proteomes" id="UP000292445"/>
    </source>
</evidence>
<evidence type="ECO:0000256" key="6">
    <source>
        <dbReference type="ARBA" id="ARBA00022692"/>
    </source>
</evidence>
<dbReference type="Pfam" id="PF25885">
    <property type="entry name" value="HH_EMRA"/>
    <property type="match status" value="1"/>
</dbReference>
<comment type="caution">
    <text evidence="11">The sequence shown here is derived from an EMBL/GenBank/DDBJ whole genome shotgun (WGS) entry which is preliminary data.</text>
</comment>
<keyword evidence="7" id="KW-1133">Transmembrane helix</keyword>
<organism evidence="11 12">
    <name type="scientific">Pigmentiphaga kullae</name>
    <dbReference type="NCBI Taxonomy" id="151784"/>
    <lineage>
        <taxon>Bacteria</taxon>
        <taxon>Pseudomonadati</taxon>
        <taxon>Pseudomonadota</taxon>
        <taxon>Betaproteobacteria</taxon>
        <taxon>Burkholderiales</taxon>
        <taxon>Alcaligenaceae</taxon>
        <taxon>Pigmentiphaga</taxon>
    </lineage>
</organism>
<name>A0A4Q7NFI9_9BURK</name>
<dbReference type="RefSeq" id="WP_130359825.1">
    <property type="nucleotide sequence ID" value="NZ_SGXC01000002.1"/>
</dbReference>
<dbReference type="GO" id="GO:0015721">
    <property type="term" value="P:bile acid and bile salt transport"/>
    <property type="evidence" value="ECO:0007669"/>
    <property type="project" value="UniProtKB-ARBA"/>
</dbReference>
<dbReference type="InterPro" id="IPR050739">
    <property type="entry name" value="MFP"/>
</dbReference>
<dbReference type="Gene3D" id="2.40.30.170">
    <property type="match status" value="1"/>
</dbReference>
<accession>A0A4Q7NFI9</accession>
<evidence type="ECO:0000256" key="9">
    <source>
        <dbReference type="SAM" id="Coils"/>
    </source>
</evidence>
<evidence type="ECO:0000256" key="5">
    <source>
        <dbReference type="ARBA" id="ARBA00022519"/>
    </source>
</evidence>
<protein>
    <submittedName>
        <fullName evidence="11">Membrane fusion protein (Multidrug efflux system)</fullName>
    </submittedName>
</protein>
<keyword evidence="12" id="KW-1185">Reference proteome</keyword>
<keyword evidence="9" id="KW-0175">Coiled coil</keyword>
<dbReference type="GO" id="GO:0046677">
    <property type="term" value="P:response to antibiotic"/>
    <property type="evidence" value="ECO:0007669"/>
    <property type="project" value="UniProtKB-ARBA"/>
</dbReference>
<feature type="domain" description="Multidrug export protein EmrA/FarA alpha-helical hairpin" evidence="10">
    <location>
        <begin position="88"/>
        <end position="222"/>
    </location>
</feature>
<keyword evidence="3" id="KW-0813">Transport</keyword>
<feature type="coiled-coil region" evidence="9">
    <location>
        <begin position="86"/>
        <end position="186"/>
    </location>
</feature>
<dbReference type="PANTHER" id="PTHR30386">
    <property type="entry name" value="MEMBRANE FUSION SUBUNIT OF EMRAB-TOLC MULTIDRUG EFFLUX PUMP"/>
    <property type="match status" value="1"/>
</dbReference>
<dbReference type="OrthoDB" id="9811754at2"/>
<dbReference type="GO" id="GO:0005886">
    <property type="term" value="C:plasma membrane"/>
    <property type="evidence" value="ECO:0007669"/>
    <property type="project" value="UniProtKB-SubCell"/>
</dbReference>
<comment type="similarity">
    <text evidence="2">Belongs to the membrane fusion protein (MFP) (TC 8.A.1) family.</text>
</comment>
<dbReference type="InterPro" id="IPR058633">
    <property type="entry name" value="EmrA/FarA_HH"/>
</dbReference>
<proteinExistence type="inferred from homology"/>
<evidence type="ECO:0000256" key="8">
    <source>
        <dbReference type="ARBA" id="ARBA00023136"/>
    </source>
</evidence>
<keyword evidence="4" id="KW-1003">Cell membrane</keyword>
<keyword evidence="5" id="KW-0997">Cell inner membrane</keyword>
<keyword evidence="8" id="KW-0472">Membrane</keyword>
<dbReference type="FunFam" id="2.40.30.170:FF:000003">
    <property type="entry name" value="Multidrug resistance protein A"/>
    <property type="match status" value="1"/>
</dbReference>
<evidence type="ECO:0000256" key="1">
    <source>
        <dbReference type="ARBA" id="ARBA00004377"/>
    </source>
</evidence>
<dbReference type="EMBL" id="SGXC01000002">
    <property type="protein sequence ID" value="RZS81795.1"/>
    <property type="molecule type" value="Genomic_DNA"/>
</dbReference>
<gene>
    <name evidence="11" type="ORF">EV675_4423</name>
</gene>
<dbReference type="PANTHER" id="PTHR30386:SF19">
    <property type="entry name" value="MULTIDRUG EXPORT PROTEIN EMRA-RELATED"/>
    <property type="match status" value="1"/>
</dbReference>
<comment type="subcellular location">
    <subcellularLocation>
        <location evidence="1">Cell inner membrane</location>
        <topology evidence="1">Single-pass membrane protein</topology>
    </subcellularLocation>
</comment>
<evidence type="ECO:0000259" key="10">
    <source>
        <dbReference type="Pfam" id="PF25885"/>
    </source>
</evidence>
<reference evidence="11 12" key="1">
    <citation type="submission" date="2019-02" db="EMBL/GenBank/DDBJ databases">
        <title>Genomic Encyclopedia of Type Strains, Phase IV (KMG-IV): sequencing the most valuable type-strain genomes for metagenomic binning, comparative biology and taxonomic classification.</title>
        <authorList>
            <person name="Goeker M."/>
        </authorList>
    </citation>
    <scope>NUCLEOTIDE SEQUENCE [LARGE SCALE GENOMIC DNA]</scope>
    <source>
        <strain evidence="11 12">K24</strain>
    </source>
</reference>
<evidence type="ECO:0000256" key="2">
    <source>
        <dbReference type="ARBA" id="ARBA00009477"/>
    </source>
</evidence>
<dbReference type="SUPFAM" id="SSF111369">
    <property type="entry name" value="HlyD-like secretion proteins"/>
    <property type="match status" value="3"/>
</dbReference>
<dbReference type="AlphaFoldDB" id="A0A4Q7NFI9"/>
<evidence type="ECO:0000256" key="7">
    <source>
        <dbReference type="ARBA" id="ARBA00022989"/>
    </source>
</evidence>
<dbReference type="GO" id="GO:1990961">
    <property type="term" value="P:xenobiotic detoxification by transmembrane export across the plasma membrane"/>
    <property type="evidence" value="ECO:0007669"/>
    <property type="project" value="UniProtKB-ARBA"/>
</dbReference>